<dbReference type="InterPro" id="IPR000182">
    <property type="entry name" value="GNAT_dom"/>
</dbReference>
<evidence type="ECO:0000256" key="3">
    <source>
        <dbReference type="ARBA" id="ARBA00012355"/>
    </source>
</evidence>
<comment type="catalytic activity">
    <reaction evidence="7 8">
        <text>L-2,4-diaminobutanoate + acetyl-CoA = (2S)-4-acetamido-2-aminobutanoate + CoA + H(+)</text>
        <dbReference type="Rhea" id="RHEA:16901"/>
        <dbReference type="ChEBI" id="CHEBI:15378"/>
        <dbReference type="ChEBI" id="CHEBI:57287"/>
        <dbReference type="ChEBI" id="CHEBI:57288"/>
        <dbReference type="ChEBI" id="CHEBI:58761"/>
        <dbReference type="ChEBI" id="CHEBI:58929"/>
        <dbReference type="EC" id="2.3.1.178"/>
    </reaction>
</comment>
<evidence type="ECO:0000256" key="6">
    <source>
        <dbReference type="ARBA" id="ARBA00023315"/>
    </source>
</evidence>
<dbReference type="PROSITE" id="PS51186">
    <property type="entry name" value="GNAT"/>
    <property type="match status" value="1"/>
</dbReference>
<evidence type="ECO:0000256" key="5">
    <source>
        <dbReference type="ARBA" id="ARBA00022679"/>
    </source>
</evidence>
<evidence type="ECO:0000313" key="11">
    <source>
        <dbReference type="Proteomes" id="UP001290861"/>
    </source>
</evidence>
<dbReference type="Proteomes" id="UP001290861">
    <property type="component" value="Unassembled WGS sequence"/>
</dbReference>
<keyword evidence="6 8" id="KW-0012">Acyltransferase</keyword>
<evidence type="ECO:0000256" key="1">
    <source>
        <dbReference type="ARBA" id="ARBA00004978"/>
    </source>
</evidence>
<dbReference type="Pfam" id="PF00583">
    <property type="entry name" value="Acetyltransf_1"/>
    <property type="match status" value="1"/>
</dbReference>
<dbReference type="CDD" id="cd04301">
    <property type="entry name" value="NAT_SF"/>
    <property type="match status" value="1"/>
</dbReference>
<accession>A0ABU5MTW9</accession>
<dbReference type="InterPro" id="IPR016181">
    <property type="entry name" value="Acyl_CoA_acyltransferase"/>
</dbReference>
<dbReference type="NCBIfam" id="TIGR02406">
    <property type="entry name" value="ectoine_EctA"/>
    <property type="match status" value="1"/>
</dbReference>
<name>A0ABU5MTW9_9BACT</name>
<evidence type="ECO:0000256" key="7">
    <source>
        <dbReference type="ARBA" id="ARBA00048924"/>
    </source>
</evidence>
<comment type="pathway">
    <text evidence="1 8">Amine and polyamine biosynthesis; ectoine biosynthesis; L-ectoine from L-aspartate 4-semialdehyde: step 2/3.</text>
</comment>
<reference evidence="10 11" key="1">
    <citation type="journal article" date="2024" name="Appl. Environ. Microbiol.">
        <title>Pontiella agarivorans sp. nov., a novel marine anaerobic bacterium capable of degrading macroalgal polysaccharides and fixing nitrogen.</title>
        <authorList>
            <person name="Liu N."/>
            <person name="Kivenson V."/>
            <person name="Peng X."/>
            <person name="Cui Z."/>
            <person name="Lankiewicz T.S."/>
            <person name="Gosselin K.M."/>
            <person name="English C.J."/>
            <person name="Blair E.M."/>
            <person name="O'Malley M.A."/>
            <person name="Valentine D.L."/>
        </authorList>
    </citation>
    <scope>NUCLEOTIDE SEQUENCE [LARGE SCALE GENOMIC DNA]</scope>
    <source>
        <strain evidence="10 11">NLcol2</strain>
    </source>
</reference>
<sequence>MQKTTKIDFYPPVSTDGYALHRLVAACPPLDPNSAYCNLLQCSHFNETAICAKEQGNLVGFISGYLIPDRPDTLFVWQVAVAESARGQGLAGRMLIALLERPACRNVRFLETTITPSNGASQAVFTKLAAVLEVPVNVSAGFDRNTHFEGAHESEELWRIGPITQKQSEEK</sequence>
<evidence type="ECO:0000259" key="9">
    <source>
        <dbReference type="PROSITE" id="PS51186"/>
    </source>
</evidence>
<gene>
    <name evidence="8 10" type="primary">ectA</name>
    <name evidence="10" type="ORF">P9H32_03365</name>
</gene>
<dbReference type="Gene3D" id="3.40.630.30">
    <property type="match status" value="1"/>
</dbReference>
<comment type="function">
    <text evidence="8">Catalyzes the acetylation of L-2,4-diaminobutyrate (DABA) to gamma-N-acetyl-alpha,gamma-diaminobutyric acid (ADABA) with acetyl coenzyme A.</text>
</comment>
<evidence type="ECO:0000256" key="4">
    <source>
        <dbReference type="ARBA" id="ARBA00017935"/>
    </source>
</evidence>
<evidence type="ECO:0000313" key="10">
    <source>
        <dbReference type="EMBL" id="MDZ8117654.1"/>
    </source>
</evidence>
<keyword evidence="5 8" id="KW-0808">Transferase</keyword>
<dbReference type="GO" id="GO:0033816">
    <property type="term" value="F:diaminobutyrate acetyltransferase activity"/>
    <property type="evidence" value="ECO:0007669"/>
    <property type="project" value="UniProtKB-EC"/>
</dbReference>
<dbReference type="InterPro" id="IPR012772">
    <property type="entry name" value="Ectoine_EctA"/>
</dbReference>
<dbReference type="EMBL" id="JARVCO010000002">
    <property type="protein sequence ID" value="MDZ8117654.1"/>
    <property type="molecule type" value="Genomic_DNA"/>
</dbReference>
<dbReference type="RefSeq" id="WP_322607453.1">
    <property type="nucleotide sequence ID" value="NZ_JARVCO010000002.1"/>
</dbReference>
<comment type="similarity">
    <text evidence="2 8">Belongs to the acetyltransferase family. EctA subfamily.</text>
</comment>
<feature type="domain" description="N-acetyltransferase" evidence="9">
    <location>
        <begin position="7"/>
        <end position="164"/>
    </location>
</feature>
<organism evidence="10 11">
    <name type="scientific">Pontiella agarivorans</name>
    <dbReference type="NCBI Taxonomy" id="3038953"/>
    <lineage>
        <taxon>Bacteria</taxon>
        <taxon>Pseudomonadati</taxon>
        <taxon>Kiritimatiellota</taxon>
        <taxon>Kiritimatiellia</taxon>
        <taxon>Kiritimatiellales</taxon>
        <taxon>Pontiellaceae</taxon>
        <taxon>Pontiella</taxon>
    </lineage>
</organism>
<dbReference type="SUPFAM" id="SSF55729">
    <property type="entry name" value="Acyl-CoA N-acyltransferases (Nat)"/>
    <property type="match status" value="1"/>
</dbReference>
<keyword evidence="11" id="KW-1185">Reference proteome</keyword>
<evidence type="ECO:0000256" key="2">
    <source>
        <dbReference type="ARBA" id="ARBA00010712"/>
    </source>
</evidence>
<protein>
    <recommendedName>
        <fullName evidence="4 8">L-2,4-diaminobutyric acid acetyltransferase</fullName>
        <shortName evidence="8">DABA acetyltransferase</shortName>
        <ecNumber evidence="3 8">2.3.1.178</ecNumber>
    </recommendedName>
</protein>
<proteinExistence type="inferred from homology"/>
<dbReference type="EC" id="2.3.1.178" evidence="3 8"/>
<comment type="caution">
    <text evidence="10">The sequence shown here is derived from an EMBL/GenBank/DDBJ whole genome shotgun (WGS) entry which is preliminary data.</text>
</comment>
<evidence type="ECO:0000256" key="8">
    <source>
        <dbReference type="RuleBase" id="RU365045"/>
    </source>
</evidence>